<keyword evidence="1" id="KW-0812">Transmembrane</keyword>
<gene>
    <name evidence="2" type="ORF">C3747_14g84</name>
</gene>
<name>A0A2V2XDK2_TRYCR</name>
<dbReference type="VEuPathDB" id="TriTrypDB:BCY84_15303"/>
<dbReference type="VEuPathDB" id="TriTrypDB:TCDM_00339"/>
<evidence type="ECO:0000313" key="2">
    <source>
        <dbReference type="EMBL" id="PWV18203.1"/>
    </source>
</evidence>
<keyword evidence="1" id="KW-1133">Transmembrane helix</keyword>
<dbReference type="VEuPathDB" id="TriTrypDB:TcCLB.508153.870"/>
<dbReference type="VEuPathDB" id="TriTrypDB:TcCL_ESM00556"/>
<protein>
    <submittedName>
        <fullName evidence="2">Uncharacterized protein</fullName>
    </submittedName>
</protein>
<keyword evidence="1" id="KW-0472">Membrane</keyword>
<dbReference type="VEuPathDB" id="TriTrypDB:Tc_MARK_3254"/>
<evidence type="ECO:0000256" key="1">
    <source>
        <dbReference type="SAM" id="Phobius"/>
    </source>
</evidence>
<dbReference type="AlphaFoldDB" id="A0A2V2XDK2"/>
<feature type="transmembrane region" description="Helical" evidence="1">
    <location>
        <begin position="193"/>
        <end position="214"/>
    </location>
</feature>
<sequence>MLRRLCSVLWQFHTVLVAHSGYRSKVSGHRMSSYCNACFPFLCWRNCVFALRIPIEDLDEREADQAFVRQVGKTVEQSFLGVLGVFAFCQRMELFCGPGNFYGQALCRVVANSLVGGGGRFHGDGAHVMSLSSVFNNKKLLLFFFWRRCFFSTLFLTMKALHGNTWQLRRHEMLGTACAKNGIKRGVQCGLNVLFLLSSVFAHLFLHLFFFSFLPPFPLFHWLYYENSVVGDR</sequence>
<dbReference type="VEuPathDB" id="TriTrypDB:TCSYLVIO_004460"/>
<comment type="caution">
    <text evidence="2">The sequence shown here is derived from an EMBL/GenBank/DDBJ whole genome shotgun (WGS) entry which is preliminary data.</text>
</comment>
<dbReference type="VEuPathDB" id="TriTrypDB:TcBrA4_0130640"/>
<dbReference type="Proteomes" id="UP000246078">
    <property type="component" value="Unassembled WGS sequence"/>
</dbReference>
<organism evidence="2 3">
    <name type="scientific">Trypanosoma cruzi</name>
    <dbReference type="NCBI Taxonomy" id="5693"/>
    <lineage>
        <taxon>Eukaryota</taxon>
        <taxon>Discoba</taxon>
        <taxon>Euglenozoa</taxon>
        <taxon>Kinetoplastea</taxon>
        <taxon>Metakinetoplastina</taxon>
        <taxon>Trypanosomatida</taxon>
        <taxon>Trypanosomatidae</taxon>
        <taxon>Trypanosoma</taxon>
        <taxon>Schizotrypanum</taxon>
    </lineage>
</organism>
<proteinExistence type="predicted"/>
<evidence type="ECO:0000313" key="3">
    <source>
        <dbReference type="Proteomes" id="UP000246078"/>
    </source>
</evidence>
<dbReference type="EMBL" id="PRFC01000014">
    <property type="protein sequence ID" value="PWV18203.1"/>
    <property type="molecule type" value="Genomic_DNA"/>
</dbReference>
<dbReference type="VEuPathDB" id="TriTrypDB:TcG_00875"/>
<reference evidence="2 3" key="1">
    <citation type="journal article" date="2018" name="Microb. Genom.">
        <title>Expanding an expanded genome: long-read sequencing of Trypanosoma cruzi.</title>
        <authorList>
            <person name="Berna L."/>
            <person name="Rodriguez M."/>
            <person name="Chiribao M.L."/>
            <person name="Parodi-Talice A."/>
            <person name="Pita S."/>
            <person name="Rijo G."/>
            <person name="Alvarez-Valin F."/>
            <person name="Robello C."/>
        </authorList>
    </citation>
    <scope>NUCLEOTIDE SEQUENCE [LARGE SCALE GENOMIC DNA]</scope>
    <source>
        <strain evidence="2 3">TCC</strain>
    </source>
</reference>
<dbReference type="VEuPathDB" id="TriTrypDB:C4B63_23g256"/>
<dbReference type="VEuPathDB" id="TriTrypDB:C3747_14g84"/>
<accession>A0A2V2XDK2</accession>